<dbReference type="GO" id="GO:0007059">
    <property type="term" value="P:chromosome segregation"/>
    <property type="evidence" value="ECO:0007669"/>
    <property type="project" value="UniProtKB-KW"/>
</dbReference>
<evidence type="ECO:0000313" key="12">
    <source>
        <dbReference type="EMBL" id="KKR41653.1"/>
    </source>
</evidence>
<evidence type="ECO:0000256" key="1">
    <source>
        <dbReference type="ARBA" id="ARBA00004496"/>
    </source>
</evidence>
<keyword evidence="8" id="KW-0131">Cell cycle</keyword>
<evidence type="ECO:0000313" key="13">
    <source>
        <dbReference type="Proteomes" id="UP000034881"/>
    </source>
</evidence>
<dbReference type="PANTHER" id="PTHR30349:SF77">
    <property type="entry name" value="TYROSINE RECOMBINASE XERC"/>
    <property type="match status" value="1"/>
</dbReference>
<dbReference type="Proteomes" id="UP000034881">
    <property type="component" value="Unassembled WGS sequence"/>
</dbReference>
<evidence type="ECO:0000256" key="5">
    <source>
        <dbReference type="ARBA" id="ARBA00022908"/>
    </source>
</evidence>
<feature type="domain" description="Core-binding (CB)" evidence="11">
    <location>
        <begin position="15"/>
        <end position="112"/>
    </location>
</feature>
<comment type="caution">
    <text evidence="12">The sequence shown here is derived from an EMBL/GenBank/DDBJ whole genome shotgun (WGS) entry which is preliminary data.</text>
</comment>
<keyword evidence="7" id="KW-0233">DNA recombination</keyword>
<dbReference type="GO" id="GO:0015074">
    <property type="term" value="P:DNA integration"/>
    <property type="evidence" value="ECO:0007669"/>
    <property type="project" value="UniProtKB-KW"/>
</dbReference>
<keyword evidence="6 9" id="KW-0238">DNA-binding</keyword>
<name>A0A0G0QNG2_9BACT</name>
<evidence type="ECO:0000256" key="7">
    <source>
        <dbReference type="ARBA" id="ARBA00023172"/>
    </source>
</evidence>
<evidence type="ECO:0000256" key="9">
    <source>
        <dbReference type="PROSITE-ProRule" id="PRU01248"/>
    </source>
</evidence>
<keyword evidence="2" id="KW-0963">Cytoplasm</keyword>
<accession>A0A0G0QNG2</accession>
<dbReference type="InterPro" id="IPR010998">
    <property type="entry name" value="Integrase_recombinase_N"/>
</dbReference>
<keyword evidence="4" id="KW-0159">Chromosome partition</keyword>
<evidence type="ECO:0000256" key="3">
    <source>
        <dbReference type="ARBA" id="ARBA00022618"/>
    </source>
</evidence>
<dbReference type="GO" id="GO:0006310">
    <property type="term" value="P:DNA recombination"/>
    <property type="evidence" value="ECO:0007669"/>
    <property type="project" value="UniProtKB-KW"/>
</dbReference>
<evidence type="ECO:0000256" key="6">
    <source>
        <dbReference type="ARBA" id="ARBA00023125"/>
    </source>
</evidence>
<dbReference type="Pfam" id="PF00589">
    <property type="entry name" value="Phage_integrase"/>
    <property type="match status" value="1"/>
</dbReference>
<keyword evidence="5" id="KW-0229">DNA integration</keyword>
<evidence type="ECO:0000256" key="2">
    <source>
        <dbReference type="ARBA" id="ARBA00022490"/>
    </source>
</evidence>
<dbReference type="AlphaFoldDB" id="A0A0G0QNG2"/>
<evidence type="ECO:0000256" key="4">
    <source>
        <dbReference type="ARBA" id="ARBA00022829"/>
    </source>
</evidence>
<dbReference type="EMBL" id="LBYB01000008">
    <property type="protein sequence ID" value="KKR41653.1"/>
    <property type="molecule type" value="Genomic_DNA"/>
</dbReference>
<dbReference type="InterPro" id="IPR002104">
    <property type="entry name" value="Integrase_catalytic"/>
</dbReference>
<dbReference type="PANTHER" id="PTHR30349">
    <property type="entry name" value="PHAGE INTEGRASE-RELATED"/>
    <property type="match status" value="1"/>
</dbReference>
<dbReference type="PROSITE" id="PS51900">
    <property type="entry name" value="CB"/>
    <property type="match status" value="1"/>
</dbReference>
<evidence type="ECO:0000256" key="8">
    <source>
        <dbReference type="ARBA" id="ARBA00023306"/>
    </source>
</evidence>
<proteinExistence type="predicted"/>
<keyword evidence="3" id="KW-0132">Cell division</keyword>
<dbReference type="GO" id="GO:0005737">
    <property type="term" value="C:cytoplasm"/>
    <property type="evidence" value="ECO:0007669"/>
    <property type="project" value="UniProtKB-SubCell"/>
</dbReference>
<gene>
    <name evidence="12" type="ORF">UT77_C0008G0025</name>
</gene>
<dbReference type="Gene3D" id="1.10.443.10">
    <property type="entry name" value="Intergrase catalytic core"/>
    <property type="match status" value="1"/>
</dbReference>
<sequence length="332" mass="38561">MPNPTKENIETPPLFSNMDLIDDFFLFLQTNNYSPATTYHYKNDLAIFDNFLKSRNLRVKDLDKRLIFEFKAYLSSDERQTATTHQEGAIRLSSASINRCLSAVRAYIRFLIEQDYDTPVVPDQFKMVKRERTHPNVAELGELISLIESPSSIEQDQVIAVRNRAILEVLFATGMRISELVNLNRRDLNIEGKIFITGKGRKQRFVYLTERAKFYLNQYLTLRNDNQQALFIPTKTRSKDKLSSRLTPRYIQERLKTYREKLRINLPTTPHSFRHGFATYLAEEGASPAAIQILLGHESLNTTTRYVSASDRFAQESHRKYHPLTERSDNGK</sequence>
<dbReference type="InterPro" id="IPR004107">
    <property type="entry name" value="Integrase_SAM-like_N"/>
</dbReference>
<dbReference type="InterPro" id="IPR050090">
    <property type="entry name" value="Tyrosine_recombinase_XerCD"/>
</dbReference>
<dbReference type="SUPFAM" id="SSF56349">
    <property type="entry name" value="DNA breaking-rejoining enzymes"/>
    <property type="match status" value="1"/>
</dbReference>
<dbReference type="GO" id="GO:0051301">
    <property type="term" value="P:cell division"/>
    <property type="evidence" value="ECO:0007669"/>
    <property type="project" value="UniProtKB-KW"/>
</dbReference>
<evidence type="ECO:0000259" key="11">
    <source>
        <dbReference type="PROSITE" id="PS51900"/>
    </source>
</evidence>
<dbReference type="InterPro" id="IPR013762">
    <property type="entry name" value="Integrase-like_cat_sf"/>
</dbReference>
<evidence type="ECO:0000259" key="10">
    <source>
        <dbReference type="PROSITE" id="PS51898"/>
    </source>
</evidence>
<dbReference type="PROSITE" id="PS51898">
    <property type="entry name" value="TYR_RECOMBINASE"/>
    <property type="match status" value="1"/>
</dbReference>
<organism evidence="12 13">
    <name type="scientific">Candidatus Daviesbacteria bacterium GW2011_GWC2_40_12</name>
    <dbReference type="NCBI Taxonomy" id="1618431"/>
    <lineage>
        <taxon>Bacteria</taxon>
        <taxon>Candidatus Daviesiibacteriota</taxon>
    </lineage>
</organism>
<reference evidence="12 13" key="1">
    <citation type="journal article" date="2015" name="Nature">
        <title>rRNA introns, odd ribosomes, and small enigmatic genomes across a large radiation of phyla.</title>
        <authorList>
            <person name="Brown C.T."/>
            <person name="Hug L.A."/>
            <person name="Thomas B.C."/>
            <person name="Sharon I."/>
            <person name="Castelle C.J."/>
            <person name="Singh A."/>
            <person name="Wilkins M.J."/>
            <person name="Williams K.H."/>
            <person name="Banfield J.F."/>
        </authorList>
    </citation>
    <scope>NUCLEOTIDE SEQUENCE [LARGE SCALE GENOMIC DNA]</scope>
</reference>
<comment type="subcellular location">
    <subcellularLocation>
        <location evidence="1">Cytoplasm</location>
    </subcellularLocation>
</comment>
<feature type="domain" description="Tyr recombinase" evidence="10">
    <location>
        <begin position="130"/>
        <end position="319"/>
    </location>
</feature>
<dbReference type="Pfam" id="PF02899">
    <property type="entry name" value="Phage_int_SAM_1"/>
    <property type="match status" value="1"/>
</dbReference>
<dbReference type="InterPro" id="IPR011010">
    <property type="entry name" value="DNA_brk_join_enz"/>
</dbReference>
<dbReference type="GO" id="GO:0003677">
    <property type="term" value="F:DNA binding"/>
    <property type="evidence" value="ECO:0007669"/>
    <property type="project" value="UniProtKB-UniRule"/>
</dbReference>
<protein>
    <submittedName>
        <fullName evidence="12">Tyrosine recombinase XerC</fullName>
    </submittedName>
</protein>
<dbReference type="Gene3D" id="1.10.150.130">
    <property type="match status" value="1"/>
</dbReference>
<dbReference type="InterPro" id="IPR044068">
    <property type="entry name" value="CB"/>
</dbReference>